<name>A0A5P2C6C0_STRVZ</name>
<dbReference type="AlphaFoldDB" id="A0A5P2C6C0"/>
<sequence length="220" mass="23574">MTRSMPAPRTVLGYRRDGRPIFPVLGASPEDPSNDEATVSVSQKQLNTMMAREKDQGGRAAVRSLIEKLGFSNTVALEEYLAGVRQAEQDRLTETERREQAVVEREQAALAREAAAVAREREAARRAVLVSAGATGPDLDDAVSLLRLPDDADPSTLDEAVQELSQRRPELFGSPARDIPPAPGGAPASVPPPRPGSTERPPGAAGLEMARRRGLLPDTP</sequence>
<accession>A0A5P2C6C0</accession>
<protein>
    <submittedName>
        <fullName evidence="2">Uncharacterized protein</fullName>
    </submittedName>
</protein>
<reference evidence="2 3" key="1">
    <citation type="submission" date="2018-05" db="EMBL/GenBank/DDBJ databases">
        <title>Streptomyces venezuelae.</title>
        <authorList>
            <person name="Kim W."/>
            <person name="Lee N."/>
            <person name="Cho B.-K."/>
        </authorList>
    </citation>
    <scope>NUCLEOTIDE SEQUENCE [LARGE SCALE GENOMIC DNA]</scope>
    <source>
        <strain evidence="2 3">ATCC 14584</strain>
    </source>
</reference>
<evidence type="ECO:0000313" key="3">
    <source>
        <dbReference type="Proteomes" id="UP000322927"/>
    </source>
</evidence>
<organism evidence="2 3">
    <name type="scientific">Streptomyces venezuelae</name>
    <dbReference type="NCBI Taxonomy" id="54571"/>
    <lineage>
        <taxon>Bacteria</taxon>
        <taxon>Bacillati</taxon>
        <taxon>Actinomycetota</taxon>
        <taxon>Actinomycetes</taxon>
        <taxon>Kitasatosporales</taxon>
        <taxon>Streptomycetaceae</taxon>
        <taxon>Streptomyces</taxon>
    </lineage>
</organism>
<evidence type="ECO:0000313" key="2">
    <source>
        <dbReference type="EMBL" id="QES38244.1"/>
    </source>
</evidence>
<gene>
    <name evidence="2" type="ORF">DEJ48_36795</name>
</gene>
<feature type="compositionally biased region" description="Pro residues" evidence="1">
    <location>
        <begin position="178"/>
        <end position="195"/>
    </location>
</feature>
<dbReference type="EMBL" id="CP029192">
    <property type="protein sequence ID" value="QES38244.1"/>
    <property type="molecule type" value="Genomic_DNA"/>
</dbReference>
<feature type="region of interest" description="Disordered" evidence="1">
    <location>
        <begin position="161"/>
        <end position="220"/>
    </location>
</feature>
<proteinExistence type="predicted"/>
<dbReference type="Proteomes" id="UP000322927">
    <property type="component" value="Chromosome"/>
</dbReference>
<evidence type="ECO:0000256" key="1">
    <source>
        <dbReference type="SAM" id="MobiDB-lite"/>
    </source>
</evidence>